<dbReference type="PANTHER" id="PTHR34405:SF3">
    <property type="entry name" value="CRISPR-ASSOCIATED ENDORIBONUCLEASE CAS2 3"/>
    <property type="match status" value="1"/>
</dbReference>
<dbReference type="Pfam" id="PF09827">
    <property type="entry name" value="CRISPR_Cas2"/>
    <property type="match status" value="1"/>
</dbReference>
<keyword evidence="6 9" id="KW-0378">Hydrolase</keyword>
<evidence type="ECO:0000256" key="6">
    <source>
        <dbReference type="ARBA" id="ARBA00022801"/>
    </source>
</evidence>
<comment type="similarity">
    <text evidence="2 9">Belongs to the CRISPR-associated endoribonuclease Cas2 protein family.</text>
</comment>
<evidence type="ECO:0000256" key="5">
    <source>
        <dbReference type="ARBA" id="ARBA00022759"/>
    </source>
</evidence>
<gene>
    <name evidence="9 10" type="primary">cas2</name>
    <name evidence="10" type="ORF">VB264_21180</name>
</gene>
<dbReference type="HAMAP" id="MF_01471">
    <property type="entry name" value="Cas2"/>
    <property type="match status" value="1"/>
</dbReference>
<evidence type="ECO:0000313" key="10">
    <source>
        <dbReference type="EMBL" id="MEA5260326.1"/>
    </source>
</evidence>
<evidence type="ECO:0000313" key="11">
    <source>
        <dbReference type="Proteomes" id="UP001304671"/>
    </source>
</evidence>
<reference evidence="10 11" key="1">
    <citation type="submission" date="2023-12" db="EMBL/GenBank/DDBJ databases">
        <title>Novel species of the genus Arcicella isolated from rivers.</title>
        <authorList>
            <person name="Lu H."/>
        </authorList>
    </citation>
    <scope>NUCLEOTIDE SEQUENCE [LARGE SCALE GENOMIC DNA]</scope>
    <source>
        <strain evidence="10 11">LMG 21963</strain>
    </source>
</reference>
<dbReference type="Gene3D" id="3.30.70.240">
    <property type="match status" value="1"/>
</dbReference>
<evidence type="ECO:0000256" key="9">
    <source>
        <dbReference type="HAMAP-Rule" id="MF_01471"/>
    </source>
</evidence>
<protein>
    <recommendedName>
        <fullName evidence="9">CRISPR-associated endoribonuclease Cas2</fullName>
        <ecNumber evidence="9">3.1.-.-</ecNumber>
    </recommendedName>
</protein>
<comment type="subunit">
    <text evidence="9">Homodimer, forms a heterotetramer with a Cas1 homodimer.</text>
</comment>
<keyword evidence="4 9" id="KW-0479">Metal-binding</keyword>
<evidence type="ECO:0000256" key="3">
    <source>
        <dbReference type="ARBA" id="ARBA00022722"/>
    </source>
</evidence>
<dbReference type="Proteomes" id="UP001304671">
    <property type="component" value="Unassembled WGS sequence"/>
</dbReference>
<dbReference type="RefSeq" id="WP_323252737.1">
    <property type="nucleotide sequence ID" value="NZ_JAYFUL010000051.1"/>
</dbReference>
<dbReference type="InterPro" id="IPR019199">
    <property type="entry name" value="Virulence_VapD/CRISPR_Cas2"/>
</dbReference>
<feature type="binding site" evidence="9">
    <location>
        <position position="8"/>
    </location>
    <ligand>
        <name>Mg(2+)</name>
        <dbReference type="ChEBI" id="CHEBI:18420"/>
        <note>catalytic</note>
    </ligand>
</feature>
<keyword evidence="8 9" id="KW-0051">Antiviral defense</keyword>
<organism evidence="10 11">
    <name type="scientific">Arcicella aquatica</name>
    <dbReference type="NCBI Taxonomy" id="217141"/>
    <lineage>
        <taxon>Bacteria</taxon>
        <taxon>Pseudomonadati</taxon>
        <taxon>Bacteroidota</taxon>
        <taxon>Cytophagia</taxon>
        <taxon>Cytophagales</taxon>
        <taxon>Flectobacillaceae</taxon>
        <taxon>Arcicella</taxon>
    </lineage>
</organism>
<dbReference type="NCBIfam" id="TIGR01573">
    <property type="entry name" value="cas2"/>
    <property type="match status" value="1"/>
</dbReference>
<dbReference type="InterPro" id="IPR021127">
    <property type="entry name" value="CRISPR_associated_Cas2"/>
</dbReference>
<dbReference type="GO" id="GO:0004519">
    <property type="term" value="F:endonuclease activity"/>
    <property type="evidence" value="ECO:0007669"/>
    <property type="project" value="UniProtKB-KW"/>
</dbReference>
<keyword evidence="11" id="KW-1185">Reference proteome</keyword>
<dbReference type="EMBL" id="JAYFUL010000051">
    <property type="protein sequence ID" value="MEA5260326.1"/>
    <property type="molecule type" value="Genomic_DNA"/>
</dbReference>
<accession>A0ABU5QT87</accession>
<keyword evidence="3 9" id="KW-0540">Nuclease</keyword>
<sequence length="100" mass="11992">MLYLAVYDIEDDRLRDKVSQRLIRFGFERIQFSVFVGNLNPTQKQKLDITILKLLEKVDEQKYKYMTMPLAESYVYKADWLGKEKPSWDYHCGNQHTLIL</sequence>
<evidence type="ECO:0000256" key="4">
    <source>
        <dbReference type="ARBA" id="ARBA00022723"/>
    </source>
</evidence>
<dbReference type="EC" id="3.1.-.-" evidence="9"/>
<comment type="cofactor">
    <cofactor evidence="1 9">
        <name>Mg(2+)</name>
        <dbReference type="ChEBI" id="CHEBI:18420"/>
    </cofactor>
</comment>
<dbReference type="PANTHER" id="PTHR34405">
    <property type="entry name" value="CRISPR-ASSOCIATED ENDORIBONUCLEASE CAS2"/>
    <property type="match status" value="1"/>
</dbReference>
<evidence type="ECO:0000256" key="7">
    <source>
        <dbReference type="ARBA" id="ARBA00022842"/>
    </source>
</evidence>
<name>A0ABU5QT87_9BACT</name>
<comment type="caution">
    <text evidence="10">The sequence shown here is derived from an EMBL/GenBank/DDBJ whole genome shotgun (WGS) entry which is preliminary data.</text>
</comment>
<evidence type="ECO:0000256" key="2">
    <source>
        <dbReference type="ARBA" id="ARBA00009959"/>
    </source>
</evidence>
<proteinExistence type="inferred from homology"/>
<keyword evidence="7 9" id="KW-0460">Magnesium</keyword>
<comment type="function">
    <text evidence="9">CRISPR (clustered regularly interspaced short palindromic repeat), is an adaptive immune system that provides protection against mobile genetic elements (viruses, transposable elements and conjugative plasmids). CRISPR clusters contain sequences complementary to antecedent mobile elements and target invading nucleic acids. CRISPR clusters are transcribed and processed into CRISPR RNA (crRNA). Functions as a ssRNA-specific endoribonuclease. Involved in the integration of spacer DNA into the CRISPR cassette.</text>
</comment>
<dbReference type="SUPFAM" id="SSF143430">
    <property type="entry name" value="TTP0101/SSO1404-like"/>
    <property type="match status" value="1"/>
</dbReference>
<keyword evidence="5 9" id="KW-0255">Endonuclease</keyword>
<evidence type="ECO:0000256" key="8">
    <source>
        <dbReference type="ARBA" id="ARBA00023118"/>
    </source>
</evidence>
<evidence type="ECO:0000256" key="1">
    <source>
        <dbReference type="ARBA" id="ARBA00001946"/>
    </source>
</evidence>